<dbReference type="EMBL" id="DF238829">
    <property type="protein sequence ID" value="GAC99252.1"/>
    <property type="molecule type" value="Genomic_DNA"/>
</dbReference>
<organism evidence="1 2">
    <name type="scientific">Pseudozyma hubeiensis (strain SY62)</name>
    <name type="common">Yeast</name>
    <dbReference type="NCBI Taxonomy" id="1305764"/>
    <lineage>
        <taxon>Eukaryota</taxon>
        <taxon>Fungi</taxon>
        <taxon>Dikarya</taxon>
        <taxon>Basidiomycota</taxon>
        <taxon>Ustilaginomycotina</taxon>
        <taxon>Ustilaginomycetes</taxon>
        <taxon>Ustilaginales</taxon>
        <taxon>Ustilaginaceae</taxon>
        <taxon>Pseudozyma</taxon>
    </lineage>
</organism>
<gene>
    <name evidence="1" type="ORF">PHSY_006852</name>
</gene>
<evidence type="ECO:0000313" key="1">
    <source>
        <dbReference type="EMBL" id="GAC99252.1"/>
    </source>
</evidence>
<dbReference type="HOGENOM" id="CLU_1928529_0_0_1"/>
<dbReference type="AlphaFoldDB" id="R9PDC7"/>
<sequence>MEQSSAVPGRDIQQPSGRLLILSIDQRCSGRGRRRIKQASAESSGVAVASRRRPTCVNKLIDDLGSVLQDQLPCTSKSVEHSTSAATEIGTELVSGEHEGSRIDSALPKLRVEKSAALLCLPTTCNDLEDI</sequence>
<accession>R9PDC7</accession>
<keyword evidence="2" id="KW-1185">Reference proteome</keyword>
<dbReference type="Proteomes" id="UP000014071">
    <property type="component" value="Unassembled WGS sequence"/>
</dbReference>
<dbReference type="RefSeq" id="XP_012192839.1">
    <property type="nucleotide sequence ID" value="XM_012337449.1"/>
</dbReference>
<protein>
    <submittedName>
        <fullName evidence="1">Uncharacterized protein</fullName>
    </submittedName>
</protein>
<dbReference type="GeneID" id="24112118"/>
<name>R9PDC7_PSEHS</name>
<evidence type="ECO:0000313" key="2">
    <source>
        <dbReference type="Proteomes" id="UP000014071"/>
    </source>
</evidence>
<reference evidence="2" key="1">
    <citation type="journal article" date="2013" name="Genome Announc.">
        <title>Draft genome sequence of the basidiomycetous yeast-like fungus Pseudozyma hubeiensis SY62, which produces an abundant amount of the biosurfactant mannosylerythritol lipids.</title>
        <authorList>
            <person name="Konishi M."/>
            <person name="Hatada Y."/>
            <person name="Horiuchi J."/>
        </authorList>
    </citation>
    <scope>NUCLEOTIDE SEQUENCE [LARGE SCALE GENOMIC DNA]</scope>
    <source>
        <strain evidence="2">SY62</strain>
    </source>
</reference>
<proteinExistence type="predicted"/>